<proteinExistence type="predicted"/>
<keyword evidence="3" id="KW-1185">Reference proteome</keyword>
<comment type="caution">
    <text evidence="2">The sequence shown here is derived from an EMBL/GenBank/DDBJ whole genome shotgun (WGS) entry which is preliminary data.</text>
</comment>
<evidence type="ECO:0000313" key="2">
    <source>
        <dbReference type="EMBL" id="TQM14064.1"/>
    </source>
</evidence>
<feature type="chain" id="PRO_5038843460" evidence="1">
    <location>
        <begin position="25"/>
        <end position="297"/>
    </location>
</feature>
<dbReference type="Pfam" id="PF12974">
    <property type="entry name" value="Phosphonate-bd"/>
    <property type="match status" value="1"/>
</dbReference>
<dbReference type="SUPFAM" id="SSF53850">
    <property type="entry name" value="Periplasmic binding protein-like II"/>
    <property type="match status" value="1"/>
</dbReference>
<evidence type="ECO:0000313" key="3">
    <source>
        <dbReference type="Proteomes" id="UP000315677"/>
    </source>
</evidence>
<protein>
    <submittedName>
        <fullName evidence="2">Phosphonate transport system substrate-binding protein</fullName>
    </submittedName>
</protein>
<dbReference type="AlphaFoldDB" id="A0A543DXK8"/>
<dbReference type="RefSeq" id="WP_142048220.1">
    <property type="nucleotide sequence ID" value="NZ_VFPA01000001.1"/>
</dbReference>
<dbReference type="PROSITE" id="PS51257">
    <property type="entry name" value="PROKAR_LIPOPROTEIN"/>
    <property type="match status" value="1"/>
</dbReference>
<keyword evidence="1" id="KW-0732">Signal</keyword>
<accession>A0A543DXK8</accession>
<name>A0A543DXK8_9PSEU</name>
<organism evidence="2 3">
    <name type="scientific">Pseudonocardia kunmingensis</name>
    <dbReference type="NCBI Taxonomy" id="630975"/>
    <lineage>
        <taxon>Bacteria</taxon>
        <taxon>Bacillati</taxon>
        <taxon>Actinomycetota</taxon>
        <taxon>Actinomycetes</taxon>
        <taxon>Pseudonocardiales</taxon>
        <taxon>Pseudonocardiaceae</taxon>
        <taxon>Pseudonocardia</taxon>
    </lineage>
</organism>
<feature type="signal peptide" evidence="1">
    <location>
        <begin position="1"/>
        <end position="24"/>
    </location>
</feature>
<dbReference type="PANTHER" id="PTHR30024">
    <property type="entry name" value="ALIPHATIC SULFONATES-BINDING PROTEIN-RELATED"/>
    <property type="match status" value="1"/>
</dbReference>
<dbReference type="Proteomes" id="UP000315677">
    <property type="component" value="Unassembled WGS sequence"/>
</dbReference>
<reference evidence="2 3" key="1">
    <citation type="submission" date="2019-06" db="EMBL/GenBank/DDBJ databases">
        <title>Sequencing the genomes of 1000 actinobacteria strains.</title>
        <authorList>
            <person name="Klenk H.-P."/>
        </authorList>
    </citation>
    <scope>NUCLEOTIDE SEQUENCE [LARGE SCALE GENOMIC DNA]</scope>
    <source>
        <strain evidence="2 3">DSM 45301</strain>
    </source>
</reference>
<dbReference type="EMBL" id="VFPA01000001">
    <property type="protein sequence ID" value="TQM14064.1"/>
    <property type="molecule type" value="Genomic_DNA"/>
</dbReference>
<evidence type="ECO:0000256" key="1">
    <source>
        <dbReference type="SAM" id="SignalP"/>
    </source>
</evidence>
<dbReference type="Gene3D" id="3.40.190.10">
    <property type="entry name" value="Periplasmic binding protein-like II"/>
    <property type="match status" value="2"/>
</dbReference>
<sequence length="297" mass="31540">MDRQTRWRRWGGSLLGATLVAATAACGAPAEGGGASTLRFAVTDLQGLEELQREFGAFETTFEERSGLDLEFFAVNDRAAAAAALDSGDVDVVLTGPAEYVAIHERTNAQPVVAIARDGYRSCVYTSAGSGARSLADLRGKKIAMSDIGSTSGHLGPSQMLVDAGIDPLEEVEVLTVGDAVHQALERGDVDAVGIGCHDYEEFMAGEVRTDYPVLAEGPALPPDLLVAREGLSEETVRVVRATFQENFDALLAALLEGKDNAKFTGATLVDVTDRDYDVVRSMYRAIGADDFSEFVG</sequence>
<dbReference type="OrthoDB" id="506623at2"/>
<gene>
    <name evidence="2" type="ORF">FB558_0822</name>
</gene>
<dbReference type="PANTHER" id="PTHR30024:SF17">
    <property type="entry name" value="SOLUTE-BINDING PROTEIN FAMILY 3_N-TERMINAL DOMAIN-CONTAINING PROTEIN"/>
    <property type="match status" value="1"/>
</dbReference>